<dbReference type="OrthoDB" id="2976650at2759"/>
<evidence type="ECO:0008006" key="3">
    <source>
        <dbReference type="Google" id="ProtNLM"/>
    </source>
</evidence>
<keyword evidence="2" id="KW-1185">Reference proteome</keyword>
<dbReference type="EMBL" id="JAOTPV010000048">
    <property type="protein sequence ID" value="KAJ4467217.1"/>
    <property type="molecule type" value="Genomic_DNA"/>
</dbReference>
<proteinExistence type="predicted"/>
<reference evidence="1" key="1">
    <citation type="submission" date="2022-08" db="EMBL/GenBank/DDBJ databases">
        <title>A Global Phylogenomic Analysis of the Shiitake Genus Lentinula.</title>
        <authorList>
            <consortium name="DOE Joint Genome Institute"/>
            <person name="Sierra-Patev S."/>
            <person name="Min B."/>
            <person name="Naranjo-Ortiz M."/>
            <person name="Looney B."/>
            <person name="Konkel Z."/>
            <person name="Slot J.C."/>
            <person name="Sakamoto Y."/>
            <person name="Steenwyk J.L."/>
            <person name="Rokas A."/>
            <person name="Carro J."/>
            <person name="Camarero S."/>
            <person name="Ferreira P."/>
            <person name="Molpeceres G."/>
            <person name="Ruiz-Duenas F.J."/>
            <person name="Serrano A."/>
            <person name="Henrissat B."/>
            <person name="Drula E."/>
            <person name="Hughes K.W."/>
            <person name="Mata J.L."/>
            <person name="Ishikawa N.K."/>
            <person name="Vargas-Isla R."/>
            <person name="Ushijima S."/>
            <person name="Smith C.A."/>
            <person name="Ahrendt S."/>
            <person name="Andreopoulos W."/>
            <person name="He G."/>
            <person name="Labutti K."/>
            <person name="Lipzen A."/>
            <person name="Ng V."/>
            <person name="Riley R."/>
            <person name="Sandor L."/>
            <person name="Barry K."/>
            <person name="Martinez A.T."/>
            <person name="Xiao Y."/>
            <person name="Gibbons J.G."/>
            <person name="Terashima K."/>
            <person name="Grigoriev I.V."/>
            <person name="Hibbett D.S."/>
        </authorList>
    </citation>
    <scope>NUCLEOTIDE SEQUENCE</scope>
    <source>
        <strain evidence="1">JLM2183</strain>
    </source>
</reference>
<accession>A0A9W9DF11</accession>
<evidence type="ECO:0000313" key="2">
    <source>
        <dbReference type="Proteomes" id="UP001150266"/>
    </source>
</evidence>
<evidence type="ECO:0000313" key="1">
    <source>
        <dbReference type="EMBL" id="KAJ4467217.1"/>
    </source>
</evidence>
<organism evidence="1 2">
    <name type="scientific">Lentinula aciculospora</name>
    <dbReference type="NCBI Taxonomy" id="153920"/>
    <lineage>
        <taxon>Eukaryota</taxon>
        <taxon>Fungi</taxon>
        <taxon>Dikarya</taxon>
        <taxon>Basidiomycota</taxon>
        <taxon>Agaricomycotina</taxon>
        <taxon>Agaricomycetes</taxon>
        <taxon>Agaricomycetidae</taxon>
        <taxon>Agaricales</taxon>
        <taxon>Marasmiineae</taxon>
        <taxon>Omphalotaceae</taxon>
        <taxon>Lentinula</taxon>
    </lineage>
</organism>
<dbReference type="Proteomes" id="UP001150266">
    <property type="component" value="Unassembled WGS sequence"/>
</dbReference>
<protein>
    <recommendedName>
        <fullName evidence="3">Reverse transcriptase zinc-binding domain-containing protein</fullName>
    </recommendedName>
</protein>
<sequence>MGTHWTRAGMKPELQVRAICQKCGVVEDLDHTLTKCESSGQEMIWEMAGELWSKKKTNIPWRAPTIRDIIGCGLARIYGDGTEKILQGKNWTDYWIDGVLVGTTGRDGNGGVG</sequence>
<gene>
    <name evidence="1" type="ORF">J3R30DRAFT_3578941</name>
</gene>
<comment type="caution">
    <text evidence="1">The sequence shown here is derived from an EMBL/GenBank/DDBJ whole genome shotgun (WGS) entry which is preliminary data.</text>
</comment>
<name>A0A9W9DF11_9AGAR</name>
<dbReference type="AlphaFoldDB" id="A0A9W9DF11"/>